<evidence type="ECO:0000256" key="3">
    <source>
        <dbReference type="ARBA" id="ARBA00023163"/>
    </source>
</evidence>
<protein>
    <submittedName>
        <fullName evidence="8">Myb family transcription factor PHL8-like</fullName>
    </submittedName>
</protein>
<evidence type="ECO:0000313" key="8">
    <source>
        <dbReference type="EMBL" id="KAF7809113.1"/>
    </source>
</evidence>
<dbReference type="EMBL" id="JAAIUW010000011">
    <property type="protein sequence ID" value="KAF7809113.1"/>
    <property type="molecule type" value="Genomic_DNA"/>
</dbReference>
<keyword evidence="6" id="KW-0472">Membrane</keyword>
<evidence type="ECO:0000256" key="5">
    <source>
        <dbReference type="SAM" id="MobiDB-lite"/>
    </source>
</evidence>
<keyword evidence="4" id="KW-0539">Nucleus</keyword>
<evidence type="ECO:0000256" key="6">
    <source>
        <dbReference type="SAM" id="Phobius"/>
    </source>
</evidence>
<reference evidence="8" key="1">
    <citation type="submission" date="2020-09" db="EMBL/GenBank/DDBJ databases">
        <title>Genome-Enabled Discovery of Anthraquinone Biosynthesis in Senna tora.</title>
        <authorList>
            <person name="Kang S.-H."/>
            <person name="Pandey R.P."/>
            <person name="Lee C.-M."/>
            <person name="Sim J.-S."/>
            <person name="Jeong J.-T."/>
            <person name="Choi B.-S."/>
            <person name="Jung M."/>
            <person name="Ginzburg D."/>
            <person name="Zhao K."/>
            <person name="Won S.Y."/>
            <person name="Oh T.-J."/>
            <person name="Yu Y."/>
            <person name="Kim N.-H."/>
            <person name="Lee O.R."/>
            <person name="Lee T.-H."/>
            <person name="Bashyal P."/>
            <person name="Kim T.-S."/>
            <person name="Lee W.-H."/>
            <person name="Kawkins C."/>
            <person name="Kim C.-K."/>
            <person name="Kim J.S."/>
            <person name="Ahn B.O."/>
            <person name="Rhee S.Y."/>
            <person name="Sohng J.K."/>
        </authorList>
    </citation>
    <scope>NUCLEOTIDE SEQUENCE</scope>
    <source>
        <tissue evidence="8">Leaf</tissue>
    </source>
</reference>
<dbReference type="GO" id="GO:0003700">
    <property type="term" value="F:DNA-binding transcription factor activity"/>
    <property type="evidence" value="ECO:0007669"/>
    <property type="project" value="InterPro"/>
</dbReference>
<dbReference type="PANTHER" id="PTHR31499:SF11">
    <property type="entry name" value="MYB FAMILY TRANSCRIPTION FACTOR PHL8"/>
    <property type="match status" value="1"/>
</dbReference>
<name>A0A834STG3_9FABA</name>
<evidence type="ECO:0000256" key="4">
    <source>
        <dbReference type="ARBA" id="ARBA00023242"/>
    </source>
</evidence>
<keyword evidence="2" id="KW-0805">Transcription regulation</keyword>
<dbReference type="Gene3D" id="1.10.10.60">
    <property type="entry name" value="Homeodomain-like"/>
    <property type="match status" value="1"/>
</dbReference>
<evidence type="ECO:0000313" key="9">
    <source>
        <dbReference type="Proteomes" id="UP000634136"/>
    </source>
</evidence>
<dbReference type="GO" id="GO:0003677">
    <property type="term" value="F:DNA binding"/>
    <property type="evidence" value="ECO:0007669"/>
    <property type="project" value="InterPro"/>
</dbReference>
<evidence type="ECO:0000256" key="1">
    <source>
        <dbReference type="ARBA" id="ARBA00004123"/>
    </source>
</evidence>
<dbReference type="InterPro" id="IPR025756">
    <property type="entry name" value="Myb_CC_LHEQLE"/>
</dbReference>
<keyword evidence="6" id="KW-1133">Transmembrane helix</keyword>
<keyword evidence="3" id="KW-0804">Transcription</keyword>
<dbReference type="NCBIfam" id="TIGR01557">
    <property type="entry name" value="myb_SHAQKYF"/>
    <property type="match status" value="1"/>
</dbReference>
<evidence type="ECO:0000259" key="7">
    <source>
        <dbReference type="Pfam" id="PF14379"/>
    </source>
</evidence>
<dbReference type="InterPro" id="IPR009057">
    <property type="entry name" value="Homeodomain-like_sf"/>
</dbReference>
<dbReference type="AlphaFoldDB" id="A0A834STG3"/>
<dbReference type="InterPro" id="IPR006447">
    <property type="entry name" value="Myb_dom_plants"/>
</dbReference>
<feature type="region of interest" description="Disordered" evidence="5">
    <location>
        <begin position="182"/>
        <end position="202"/>
    </location>
</feature>
<dbReference type="PANTHER" id="PTHR31499">
    <property type="entry name" value="MYB FAMILY TRANSCRIPTION FACTOR PHL11"/>
    <property type="match status" value="1"/>
</dbReference>
<proteinExistence type="predicted"/>
<dbReference type="OrthoDB" id="551907at2759"/>
<dbReference type="InterPro" id="IPR046955">
    <property type="entry name" value="PHR1-like"/>
</dbReference>
<dbReference type="GO" id="GO:0005634">
    <property type="term" value="C:nucleus"/>
    <property type="evidence" value="ECO:0007669"/>
    <property type="project" value="UniProtKB-SubCell"/>
</dbReference>
<sequence length="271" mass="30940">MEDLQNMQNQNMPLVLSFDAKPRLKWTPQLHQQFLDAVNQLGGADKATPKSLMRVMGIPGLTLIFPFCLWLQKFRLGKSQKLEAFSDKKLQEDYSEILISDNCHWESKTRVGAQHQNQIIESLHIAQSLQMQMEAHTKLHEQIEVQRHLQIRIEAQGNYLQSVLRKAQEALAKAETMCSLESSLTSSESHGRKEESTTTSVELPLMAIHHQVDEALLNGDASERKRNGGTVYDGQRCGNRKRKSELLEMLDLNRQYESDIDSNSEEAIELN</sequence>
<keyword evidence="6" id="KW-0812">Transmembrane</keyword>
<accession>A0A834STG3</accession>
<dbReference type="Proteomes" id="UP000634136">
    <property type="component" value="Unassembled WGS sequence"/>
</dbReference>
<dbReference type="Pfam" id="PF14379">
    <property type="entry name" value="Myb_CC_LHEQLE"/>
    <property type="match status" value="1"/>
</dbReference>
<evidence type="ECO:0000256" key="2">
    <source>
        <dbReference type="ARBA" id="ARBA00023015"/>
    </source>
</evidence>
<feature type="domain" description="MYB-CC type transcription factor LHEQLE-containing" evidence="7">
    <location>
        <begin position="124"/>
        <end position="169"/>
    </location>
</feature>
<comment type="caution">
    <text evidence="8">The sequence shown here is derived from an EMBL/GenBank/DDBJ whole genome shotgun (WGS) entry which is preliminary data.</text>
</comment>
<keyword evidence="9" id="KW-1185">Reference proteome</keyword>
<gene>
    <name evidence="8" type="ORF">G2W53_035856</name>
</gene>
<dbReference type="SUPFAM" id="SSF46689">
    <property type="entry name" value="Homeodomain-like"/>
    <property type="match status" value="1"/>
</dbReference>
<organism evidence="8 9">
    <name type="scientific">Senna tora</name>
    <dbReference type="NCBI Taxonomy" id="362788"/>
    <lineage>
        <taxon>Eukaryota</taxon>
        <taxon>Viridiplantae</taxon>
        <taxon>Streptophyta</taxon>
        <taxon>Embryophyta</taxon>
        <taxon>Tracheophyta</taxon>
        <taxon>Spermatophyta</taxon>
        <taxon>Magnoliopsida</taxon>
        <taxon>eudicotyledons</taxon>
        <taxon>Gunneridae</taxon>
        <taxon>Pentapetalae</taxon>
        <taxon>rosids</taxon>
        <taxon>fabids</taxon>
        <taxon>Fabales</taxon>
        <taxon>Fabaceae</taxon>
        <taxon>Caesalpinioideae</taxon>
        <taxon>Cassia clade</taxon>
        <taxon>Senna</taxon>
    </lineage>
</organism>
<feature type="transmembrane region" description="Helical" evidence="6">
    <location>
        <begin position="51"/>
        <end position="71"/>
    </location>
</feature>
<comment type="subcellular location">
    <subcellularLocation>
        <location evidence="1">Nucleus</location>
    </subcellularLocation>
</comment>